<evidence type="ECO:0000313" key="1">
    <source>
        <dbReference type="EMBL" id="TVX93018.1"/>
    </source>
</evidence>
<name>A0A559IZG3_9BACL</name>
<dbReference type="OrthoDB" id="2629395at2"/>
<gene>
    <name evidence="1" type="ORF">FPZ44_08075</name>
</gene>
<organism evidence="1 2">
    <name type="scientific">Paenibacillus agilis</name>
    <dbReference type="NCBI Taxonomy" id="3020863"/>
    <lineage>
        <taxon>Bacteria</taxon>
        <taxon>Bacillati</taxon>
        <taxon>Bacillota</taxon>
        <taxon>Bacilli</taxon>
        <taxon>Bacillales</taxon>
        <taxon>Paenibacillaceae</taxon>
        <taxon>Paenibacillus</taxon>
    </lineage>
</organism>
<comment type="caution">
    <text evidence="1">The sequence shown here is derived from an EMBL/GenBank/DDBJ whole genome shotgun (WGS) entry which is preliminary data.</text>
</comment>
<keyword evidence="2" id="KW-1185">Reference proteome</keyword>
<evidence type="ECO:0000313" key="2">
    <source>
        <dbReference type="Proteomes" id="UP000318102"/>
    </source>
</evidence>
<sequence length="63" mass="7461">MTLANEVIMKSTVSMRIWMLKDSDTEAFKHEVTNYFARGYPGWTVVKVKYPLVYLRDDRRNGM</sequence>
<dbReference type="Proteomes" id="UP000318102">
    <property type="component" value="Unassembled WGS sequence"/>
</dbReference>
<protein>
    <submittedName>
        <fullName evidence="1">Uncharacterized protein</fullName>
    </submittedName>
</protein>
<accession>A0A559IZG3</accession>
<proteinExistence type="predicted"/>
<dbReference type="AlphaFoldDB" id="A0A559IZG3"/>
<dbReference type="EMBL" id="VNJK01000001">
    <property type="protein sequence ID" value="TVX93018.1"/>
    <property type="molecule type" value="Genomic_DNA"/>
</dbReference>
<dbReference type="RefSeq" id="WP_144989090.1">
    <property type="nucleotide sequence ID" value="NZ_VNJK01000001.1"/>
</dbReference>
<reference evidence="1 2" key="1">
    <citation type="submission" date="2019-07" db="EMBL/GenBank/DDBJ databases">
        <authorList>
            <person name="Kim J."/>
        </authorList>
    </citation>
    <scope>NUCLEOTIDE SEQUENCE [LARGE SCALE GENOMIC DNA]</scope>
    <source>
        <strain evidence="1 2">N4</strain>
    </source>
</reference>